<dbReference type="OrthoDB" id="2087213at2"/>
<evidence type="ECO:0000313" key="2">
    <source>
        <dbReference type="Proteomes" id="UP000220904"/>
    </source>
</evidence>
<organism evidence="1 2">
    <name type="scientific">Faecalibacterium prausnitzii</name>
    <dbReference type="NCBI Taxonomy" id="853"/>
    <lineage>
        <taxon>Bacteria</taxon>
        <taxon>Bacillati</taxon>
        <taxon>Bacillota</taxon>
        <taxon>Clostridia</taxon>
        <taxon>Eubacteriales</taxon>
        <taxon>Oscillospiraceae</taxon>
        <taxon>Faecalibacterium</taxon>
    </lineage>
</organism>
<dbReference type="Proteomes" id="UP000220904">
    <property type="component" value="Unassembled WGS sequence"/>
</dbReference>
<gene>
    <name evidence="1" type="ORF">CHR60_02070</name>
</gene>
<dbReference type="EMBL" id="NOUV01000005">
    <property type="protein sequence ID" value="PDX87834.1"/>
    <property type="molecule type" value="Genomic_DNA"/>
</dbReference>
<comment type="caution">
    <text evidence="1">The sequence shown here is derived from an EMBL/GenBank/DDBJ whole genome shotgun (WGS) entry which is preliminary data.</text>
</comment>
<dbReference type="AlphaFoldDB" id="A0A2A7B8W0"/>
<name>A0A2A7B8W0_9FIRM</name>
<dbReference type="RefSeq" id="WP_097791497.1">
    <property type="nucleotide sequence ID" value="NZ_NOUV01000005.1"/>
</dbReference>
<protein>
    <submittedName>
        <fullName evidence="1">Uncharacterized protein</fullName>
    </submittedName>
</protein>
<proteinExistence type="predicted"/>
<sequence length="101" mass="11357">MTVEQIELRKILTQMLADNGINRETIKGFVEEIVSEKVDRAIDRIIHETNMDSLVRTTIQNTINRTISDEVSWNVRRVLGSVSISIETHGSFRGGESDGKG</sequence>
<evidence type="ECO:0000313" key="1">
    <source>
        <dbReference type="EMBL" id="PDX87834.1"/>
    </source>
</evidence>
<accession>A0A2A7B8W0</accession>
<reference evidence="1 2" key="1">
    <citation type="journal article" date="2017" name="Front. Microbiol.">
        <title>New Insights into the Diversity of the Genus Faecalibacterium.</title>
        <authorList>
            <person name="Benevides L."/>
            <person name="Burman S."/>
            <person name="Martin R."/>
            <person name="Robert V."/>
            <person name="Thomas M."/>
            <person name="Miquel S."/>
            <person name="Chain F."/>
            <person name="Sokol H."/>
            <person name="Bermudez-Humaran L.G."/>
            <person name="Morrison M."/>
            <person name="Langella P."/>
            <person name="Azevedo V.A."/>
            <person name="Chatel J.M."/>
            <person name="Soares S."/>
        </authorList>
    </citation>
    <scope>NUCLEOTIDE SEQUENCE [LARGE SCALE GENOMIC DNA]</scope>
    <source>
        <strain evidence="1 2">AHMP21</strain>
    </source>
</reference>